<accession>A0AA51RSL9</accession>
<reference evidence="3 4" key="1">
    <citation type="submission" date="2023-08" db="EMBL/GenBank/DDBJ databases">
        <title>Pleionea litopenaei sp. nov., isolated from stomach of juvenile Litopenaeus vannamei.</title>
        <authorList>
            <person name="Rho A.M."/>
            <person name="Hwang C.Y."/>
        </authorList>
    </citation>
    <scope>NUCLEOTIDE SEQUENCE [LARGE SCALE GENOMIC DNA]</scope>
    <source>
        <strain evidence="3 4">HL-JVS1</strain>
    </source>
</reference>
<dbReference type="Gene3D" id="2.30.30.90">
    <property type="match status" value="1"/>
</dbReference>
<evidence type="ECO:0000313" key="3">
    <source>
        <dbReference type="EMBL" id="WMS86719.1"/>
    </source>
</evidence>
<dbReference type="AlphaFoldDB" id="A0AA51RSL9"/>
<sequence length="76" mass="8210">MTLRDLKPGQKGIVESLAEGDPSLLSRIMALGIVPGEQLEVLRDAPLGDPMQVKAGTTYISIRRVDSQLINIIPNV</sequence>
<dbReference type="InterPro" id="IPR038157">
    <property type="entry name" value="FeoA_core_dom"/>
</dbReference>
<dbReference type="RefSeq" id="WP_309201864.1">
    <property type="nucleotide sequence ID" value="NZ_CP133548.1"/>
</dbReference>
<feature type="domain" description="Ferrous iron transporter FeoA-like" evidence="2">
    <location>
        <begin position="1"/>
        <end position="74"/>
    </location>
</feature>
<evidence type="ECO:0000259" key="2">
    <source>
        <dbReference type="SMART" id="SM00899"/>
    </source>
</evidence>
<gene>
    <name evidence="3" type="ORF">Q9312_15975</name>
</gene>
<evidence type="ECO:0000256" key="1">
    <source>
        <dbReference type="ARBA" id="ARBA00023004"/>
    </source>
</evidence>
<dbReference type="Proteomes" id="UP001239782">
    <property type="component" value="Chromosome"/>
</dbReference>
<dbReference type="SUPFAM" id="SSF50037">
    <property type="entry name" value="C-terminal domain of transcriptional repressors"/>
    <property type="match status" value="1"/>
</dbReference>
<keyword evidence="4" id="KW-1185">Reference proteome</keyword>
<dbReference type="PANTHER" id="PTHR42954">
    <property type="entry name" value="FE(2+) TRANSPORT PROTEIN A"/>
    <property type="match status" value="1"/>
</dbReference>
<dbReference type="SMART" id="SM00899">
    <property type="entry name" value="FeoA"/>
    <property type="match status" value="1"/>
</dbReference>
<dbReference type="InterPro" id="IPR007167">
    <property type="entry name" value="Fe-transptr_FeoA-like"/>
</dbReference>
<evidence type="ECO:0000313" key="4">
    <source>
        <dbReference type="Proteomes" id="UP001239782"/>
    </source>
</evidence>
<protein>
    <submittedName>
        <fullName evidence="3">FeoA family protein</fullName>
    </submittedName>
</protein>
<dbReference type="Pfam" id="PF04023">
    <property type="entry name" value="FeoA"/>
    <property type="match status" value="1"/>
</dbReference>
<organism evidence="3 4">
    <name type="scientific">Pleionea litopenaei</name>
    <dbReference type="NCBI Taxonomy" id="3070815"/>
    <lineage>
        <taxon>Bacteria</taxon>
        <taxon>Pseudomonadati</taxon>
        <taxon>Pseudomonadota</taxon>
        <taxon>Gammaproteobacteria</taxon>
        <taxon>Oceanospirillales</taxon>
        <taxon>Pleioneaceae</taxon>
        <taxon>Pleionea</taxon>
    </lineage>
</organism>
<keyword evidence="1" id="KW-0408">Iron</keyword>
<dbReference type="InterPro" id="IPR052713">
    <property type="entry name" value="FeoA"/>
</dbReference>
<dbReference type="EMBL" id="CP133548">
    <property type="protein sequence ID" value="WMS86719.1"/>
    <property type="molecule type" value="Genomic_DNA"/>
</dbReference>
<dbReference type="KEGG" id="plei:Q9312_15975"/>
<dbReference type="InterPro" id="IPR008988">
    <property type="entry name" value="Transcriptional_repressor_C"/>
</dbReference>
<dbReference type="GO" id="GO:0046914">
    <property type="term" value="F:transition metal ion binding"/>
    <property type="evidence" value="ECO:0007669"/>
    <property type="project" value="InterPro"/>
</dbReference>
<proteinExistence type="predicted"/>
<name>A0AA51RSL9_9GAMM</name>
<dbReference type="PANTHER" id="PTHR42954:SF2">
    <property type="entry name" value="FE(2+) TRANSPORT PROTEIN A"/>
    <property type="match status" value="1"/>
</dbReference>